<comment type="caution">
    <text evidence="2">The sequence shown here is derived from an EMBL/GenBank/DDBJ whole genome shotgun (WGS) entry which is preliminary data.</text>
</comment>
<dbReference type="AlphaFoldDB" id="A0A511BLB4"/>
<dbReference type="GO" id="GO:0020037">
    <property type="term" value="F:heme binding"/>
    <property type="evidence" value="ECO:0007669"/>
    <property type="project" value="InterPro"/>
</dbReference>
<accession>A0A511BLB4</accession>
<keyword evidence="3" id="KW-1185">Reference proteome</keyword>
<dbReference type="Gene3D" id="2.40.180.10">
    <property type="entry name" value="Catalase core domain"/>
    <property type="match status" value="1"/>
</dbReference>
<dbReference type="SUPFAM" id="SSF56634">
    <property type="entry name" value="Heme-dependent catalase-like"/>
    <property type="match status" value="1"/>
</dbReference>
<dbReference type="EMBL" id="BJVC01000001">
    <property type="protein sequence ID" value="GEL01131.1"/>
    <property type="molecule type" value="Genomic_DNA"/>
</dbReference>
<dbReference type="CDD" id="cd08152">
    <property type="entry name" value="y4iL_like"/>
    <property type="match status" value="1"/>
</dbReference>
<dbReference type="PANTHER" id="PTHR36195">
    <property type="entry name" value="DOMAIN PROTEIN, PUTATIVE (AFU_ORTHOLOGUE AFUA_5G01990)-RELATED-RELATED"/>
    <property type="match status" value="1"/>
</dbReference>
<dbReference type="Proteomes" id="UP000321405">
    <property type="component" value="Unassembled WGS sequence"/>
</dbReference>
<evidence type="ECO:0000313" key="2">
    <source>
        <dbReference type="EMBL" id="GEL01131.1"/>
    </source>
</evidence>
<sequence>MLPPVLYDPGLEMPAADEEGVIRDILTQFHRIVSATHRDLGHAERGVHAKSHALLEGSLHVHRDLSAELAQGLFATPGTYPLVARLSAIPGDPLRDAVSGPRGLALKIDGVEGELLETAGGNAVQDFLFANGTAFGAPTAYQFLQSLRLLALTTDRAEGAKAALSRLLRRVQRVLARFGHRSAMLDALGGFLPTHPLGDRFHSQVPLRHGRHVAKYDIVPDSENFRRLSGATIDIDRDPFAIRNAISRVMAAEGGRWSLRVQLCRDVEAQPIENGAVEWSEAISPFQNVATIELPPQTSWSRERARSLEDALCFSPWQGLEAHRPLGNIMRARRAAYPFSSGLRGRLNGCPVHGLFPKTIHKNGRSDQAQRSEQAHDADSEAAG</sequence>
<dbReference type="PANTHER" id="PTHR36195:SF4">
    <property type="entry name" value="DOMAIN PROTEIN, PUTATIVE (AFU_ORTHOLOGUE AFUA_5G01990)-RELATED"/>
    <property type="match status" value="1"/>
</dbReference>
<evidence type="ECO:0000256" key="1">
    <source>
        <dbReference type="SAM" id="MobiDB-lite"/>
    </source>
</evidence>
<evidence type="ECO:0000313" key="3">
    <source>
        <dbReference type="Proteomes" id="UP000321405"/>
    </source>
</evidence>
<gene>
    <name evidence="2" type="ORF">SSA02_02940</name>
</gene>
<feature type="region of interest" description="Disordered" evidence="1">
    <location>
        <begin position="358"/>
        <end position="384"/>
    </location>
</feature>
<dbReference type="RefSeq" id="WP_186807622.1">
    <property type="nucleotide sequence ID" value="NZ_BJVC01000001.1"/>
</dbReference>
<protein>
    <submittedName>
        <fullName evidence="2">Catalase</fullName>
    </submittedName>
</protein>
<organism evidence="2 3">
    <name type="scientific">Swaminathania salitolerans</name>
    <dbReference type="NCBI Taxonomy" id="182838"/>
    <lineage>
        <taxon>Bacteria</taxon>
        <taxon>Pseudomonadati</taxon>
        <taxon>Pseudomonadota</taxon>
        <taxon>Alphaproteobacteria</taxon>
        <taxon>Acetobacterales</taxon>
        <taxon>Acetobacteraceae</taxon>
        <taxon>Swaminathania</taxon>
    </lineage>
</organism>
<reference evidence="2 3" key="1">
    <citation type="submission" date="2019-07" db="EMBL/GenBank/DDBJ databases">
        <title>Whole genome shotgun sequence of Swaminathania salitolerans NBRC 104436.</title>
        <authorList>
            <person name="Hosoyama A."/>
            <person name="Uohara A."/>
            <person name="Ohji S."/>
            <person name="Ichikawa N."/>
        </authorList>
    </citation>
    <scope>NUCLEOTIDE SEQUENCE [LARGE SCALE GENOMIC DNA]</scope>
    <source>
        <strain evidence="2 3">NBRC 104436</strain>
    </source>
</reference>
<feature type="compositionally biased region" description="Basic and acidic residues" evidence="1">
    <location>
        <begin position="364"/>
        <end position="384"/>
    </location>
</feature>
<proteinExistence type="predicted"/>
<name>A0A511BLB4_9PROT</name>
<dbReference type="InterPro" id="IPR020835">
    <property type="entry name" value="Catalase_sf"/>
</dbReference>